<dbReference type="AlphaFoldDB" id="A0A1Y2BH68"/>
<keyword evidence="4" id="KW-1185">Reference proteome</keyword>
<dbReference type="SUPFAM" id="SSF48150">
    <property type="entry name" value="DNA-glycosylase"/>
    <property type="match status" value="1"/>
</dbReference>
<protein>
    <recommendedName>
        <fullName evidence="5">DNA-3-methyladenine glycosylase I</fullName>
    </recommendedName>
</protein>
<dbReference type="PANTHER" id="PTHR30037">
    <property type="entry name" value="DNA-3-METHYLADENINE GLYCOSYLASE 1"/>
    <property type="match status" value="1"/>
</dbReference>
<dbReference type="GO" id="GO:0008725">
    <property type="term" value="F:DNA-3-methyladenine glycosylase activity"/>
    <property type="evidence" value="ECO:0007669"/>
    <property type="project" value="InterPro"/>
</dbReference>
<accession>A0A1Y2BH68</accession>
<comment type="caution">
    <text evidence="3">The sequence shown here is derived from an EMBL/GenBank/DDBJ whole genome shotgun (WGS) entry which is preliminary data.</text>
</comment>
<dbReference type="Gene3D" id="1.10.340.30">
    <property type="entry name" value="Hypothetical protein, domain 2"/>
    <property type="match status" value="1"/>
</dbReference>
<evidence type="ECO:0000313" key="3">
    <source>
        <dbReference type="EMBL" id="ORY34144.1"/>
    </source>
</evidence>
<feature type="binding site" evidence="1">
    <location>
        <position position="236"/>
    </location>
    <ligand>
        <name>Zn(2+)</name>
        <dbReference type="ChEBI" id="CHEBI:29105"/>
    </ligand>
</feature>
<proteinExistence type="predicted"/>
<dbReference type="GO" id="GO:0046872">
    <property type="term" value="F:metal ion binding"/>
    <property type="evidence" value="ECO:0007669"/>
    <property type="project" value="UniProtKB-KW"/>
</dbReference>
<dbReference type="Pfam" id="PF03352">
    <property type="entry name" value="Adenine_glyco"/>
    <property type="match status" value="1"/>
</dbReference>
<name>A0A1Y2BH68_9FUNG</name>
<reference evidence="3 4" key="1">
    <citation type="submission" date="2016-08" db="EMBL/GenBank/DDBJ databases">
        <title>A Parts List for Fungal Cellulosomes Revealed by Comparative Genomics.</title>
        <authorList>
            <consortium name="DOE Joint Genome Institute"/>
            <person name="Haitjema C.H."/>
            <person name="Gilmore S.P."/>
            <person name="Henske J.K."/>
            <person name="Solomon K.V."/>
            <person name="De Groot R."/>
            <person name="Kuo A."/>
            <person name="Mondo S.J."/>
            <person name="Salamov A.A."/>
            <person name="Labutti K."/>
            <person name="Zhao Z."/>
            <person name="Chiniquy J."/>
            <person name="Barry K."/>
            <person name="Brewer H.M."/>
            <person name="Purvine S.O."/>
            <person name="Wright A.T."/>
            <person name="Boxma B."/>
            <person name="Van Alen T."/>
            <person name="Hackstein J.H."/>
            <person name="Baker S.E."/>
            <person name="Grigoriev I.V."/>
            <person name="O'Malley M.A."/>
        </authorList>
    </citation>
    <scope>NUCLEOTIDE SEQUENCE [LARGE SCALE GENOMIC DNA]</scope>
    <source>
        <strain evidence="3 4">G1</strain>
    </source>
</reference>
<evidence type="ECO:0008006" key="5">
    <source>
        <dbReference type="Google" id="ProtNLM"/>
    </source>
</evidence>
<sequence length="243" mass="28946">MRRKRKNLKKEEEEEKEDKDIKKVKKNDKVKNSNNKNSEENEKEIDEYWITDGKNRCGFSYDNRDTKRKFSELMIEYHDKRWCKPIHEDNELYAMLVLETMQAGLSWITILEKEQNYRNSFDKLNPVKVATFNSKKIEKLMNNPGIIRNRRKINSIINNAKAFLKVQKEFGTFDKYIWKFTDRKIIDHKLSSTSEIPAKSELSEEISKDLKKRGFQFVGPISIYSYLQGIGVINDHTKDCDFR</sequence>
<dbReference type="OrthoDB" id="3941538at2759"/>
<feature type="region of interest" description="Disordered" evidence="2">
    <location>
        <begin position="1"/>
        <end position="41"/>
    </location>
</feature>
<dbReference type="InterPro" id="IPR005019">
    <property type="entry name" value="Adenine_glyco"/>
</dbReference>
<organism evidence="3 4">
    <name type="scientific">Neocallimastix californiae</name>
    <dbReference type="NCBI Taxonomy" id="1754190"/>
    <lineage>
        <taxon>Eukaryota</taxon>
        <taxon>Fungi</taxon>
        <taxon>Fungi incertae sedis</taxon>
        <taxon>Chytridiomycota</taxon>
        <taxon>Chytridiomycota incertae sedis</taxon>
        <taxon>Neocallimastigomycetes</taxon>
        <taxon>Neocallimastigales</taxon>
        <taxon>Neocallimastigaceae</taxon>
        <taxon>Neocallimastix</taxon>
    </lineage>
</organism>
<keyword evidence="1" id="KW-0479">Metal-binding</keyword>
<evidence type="ECO:0000256" key="1">
    <source>
        <dbReference type="PIRSR" id="PIRSR605019-1"/>
    </source>
</evidence>
<dbReference type="EMBL" id="MCOG01000157">
    <property type="protein sequence ID" value="ORY34144.1"/>
    <property type="molecule type" value="Genomic_DNA"/>
</dbReference>
<keyword evidence="1" id="KW-0862">Zinc</keyword>
<feature type="binding site" evidence="1">
    <location>
        <position position="240"/>
    </location>
    <ligand>
        <name>Zn(2+)</name>
        <dbReference type="ChEBI" id="CHEBI:29105"/>
    </ligand>
</feature>
<feature type="binding site" evidence="1">
    <location>
        <position position="78"/>
    </location>
    <ligand>
        <name>Zn(2+)</name>
        <dbReference type="ChEBI" id="CHEBI:29105"/>
    </ligand>
</feature>
<gene>
    <name evidence="3" type="ORF">LY90DRAFT_673279</name>
</gene>
<dbReference type="PANTHER" id="PTHR30037:SF4">
    <property type="entry name" value="DNA-3-METHYLADENINE GLYCOSYLASE I"/>
    <property type="match status" value="1"/>
</dbReference>
<dbReference type="InterPro" id="IPR052891">
    <property type="entry name" value="DNA-3mA_glycosylase"/>
</dbReference>
<dbReference type="InterPro" id="IPR011257">
    <property type="entry name" value="DNA_glycosylase"/>
</dbReference>
<dbReference type="STRING" id="1754190.A0A1Y2BH68"/>
<evidence type="ECO:0000256" key="2">
    <source>
        <dbReference type="SAM" id="MobiDB-lite"/>
    </source>
</evidence>
<evidence type="ECO:0000313" key="4">
    <source>
        <dbReference type="Proteomes" id="UP000193920"/>
    </source>
</evidence>
<dbReference type="GO" id="GO:0006284">
    <property type="term" value="P:base-excision repair"/>
    <property type="evidence" value="ECO:0007669"/>
    <property type="project" value="InterPro"/>
</dbReference>
<dbReference type="Proteomes" id="UP000193920">
    <property type="component" value="Unassembled WGS sequence"/>
</dbReference>